<keyword evidence="1" id="KW-0472">Membrane</keyword>
<organism evidence="2 3">
    <name type="scientific">Bordetella petrii (strain ATCC BAA-461 / DSM 12804 / CCUG 43448 / CIP 107267 / Se-1111R)</name>
    <dbReference type="NCBI Taxonomy" id="340100"/>
    <lineage>
        <taxon>Bacteria</taxon>
        <taxon>Pseudomonadati</taxon>
        <taxon>Pseudomonadota</taxon>
        <taxon>Betaproteobacteria</taxon>
        <taxon>Burkholderiales</taxon>
        <taxon>Alcaligenaceae</taxon>
        <taxon>Bordetella</taxon>
    </lineage>
</organism>
<sequence length="91" mass="9107">MAAIVALALAGGALLGRCAAVGRSLAGVAALALAVLFVVAWLAARAGLGDIVALLAVAAFMFSLVIGAAATLVSRKVWRRRLQRRSPAGPA</sequence>
<evidence type="ECO:0000313" key="2">
    <source>
        <dbReference type="EMBL" id="CAP43139.1"/>
    </source>
</evidence>
<name>A9IR72_BORPD</name>
<dbReference type="AlphaFoldDB" id="A9IR72"/>
<keyword evidence="1" id="KW-0812">Transmembrane</keyword>
<gene>
    <name evidence="2" type="ordered locus">Bpet2797</name>
</gene>
<dbReference type="Proteomes" id="UP000001225">
    <property type="component" value="Chromosome"/>
</dbReference>
<evidence type="ECO:0000256" key="1">
    <source>
        <dbReference type="SAM" id="Phobius"/>
    </source>
</evidence>
<dbReference type="EMBL" id="AM902716">
    <property type="protein sequence ID" value="CAP43139.1"/>
    <property type="molecule type" value="Genomic_DNA"/>
</dbReference>
<keyword evidence="1" id="KW-1133">Transmembrane helix</keyword>
<reference evidence="2 3" key="1">
    <citation type="journal article" date="2008" name="BMC Genomics">
        <title>The missing link: Bordetella petrii is endowed with both the metabolic versatility of environmental bacteria and virulence traits of pathogenic Bordetellae.</title>
        <authorList>
            <person name="Gross R."/>
            <person name="Guzman C.A."/>
            <person name="Sebaihia M."/>
            <person name="Martins Dos Santos V.A."/>
            <person name="Pieper D.H."/>
            <person name="Koebnik R."/>
            <person name="Lechner M."/>
            <person name="Bartels D."/>
            <person name="Buhrmester J."/>
            <person name="Choudhuri J.V."/>
            <person name="Ebensen T."/>
            <person name="Gaigalat L."/>
            <person name="Herrmann S."/>
            <person name="Khachane A.N."/>
            <person name="Larisch C."/>
            <person name="Link S."/>
            <person name="Linke B."/>
            <person name="Meyer F."/>
            <person name="Mormann S."/>
            <person name="Nakunst D."/>
            <person name="Rueckert C."/>
            <person name="Schneiker-Bekel S."/>
            <person name="Schulze K."/>
            <person name="Vorhoelter F.J."/>
            <person name="Yevsa T."/>
            <person name="Engle J.T."/>
            <person name="Goldman W.E."/>
            <person name="Puehler A."/>
            <person name="Goebel U.B."/>
            <person name="Goesmann A."/>
            <person name="Bloecker H."/>
            <person name="Kaiser O."/>
            <person name="Martinez-Arias R."/>
        </authorList>
    </citation>
    <scope>NUCLEOTIDE SEQUENCE [LARGE SCALE GENOMIC DNA]</scope>
    <source>
        <strain evidence="3">ATCC BAA-461 / DSM 12804 / CCUG 43448 / CIP 107267 / Se-1111R</strain>
    </source>
</reference>
<protein>
    <submittedName>
        <fullName evidence="2">Uncharacterized protein</fullName>
    </submittedName>
</protein>
<proteinExistence type="predicted"/>
<feature type="transmembrane region" description="Helical" evidence="1">
    <location>
        <begin position="51"/>
        <end position="73"/>
    </location>
</feature>
<evidence type="ECO:0000313" key="3">
    <source>
        <dbReference type="Proteomes" id="UP000001225"/>
    </source>
</evidence>
<keyword evidence="3" id="KW-1185">Reference proteome</keyword>
<dbReference type="KEGG" id="bpt:Bpet2797"/>
<dbReference type="STRING" id="94624.Bpet2797"/>
<feature type="transmembrane region" description="Helical" evidence="1">
    <location>
        <begin position="25"/>
        <end position="44"/>
    </location>
</feature>
<accession>A9IR72</accession>